<accession>A0A395HI58</accession>
<reference evidence="2 3" key="1">
    <citation type="submission" date="2018-02" db="EMBL/GenBank/DDBJ databases">
        <title>The genomes of Aspergillus section Nigri reveals drivers in fungal speciation.</title>
        <authorList>
            <consortium name="DOE Joint Genome Institute"/>
            <person name="Vesth T.C."/>
            <person name="Nybo J."/>
            <person name="Theobald S."/>
            <person name="Brandl J."/>
            <person name="Frisvad J.C."/>
            <person name="Nielsen K.F."/>
            <person name="Lyhne E.K."/>
            <person name="Kogle M.E."/>
            <person name="Kuo A."/>
            <person name="Riley R."/>
            <person name="Clum A."/>
            <person name="Nolan M."/>
            <person name="Lipzen A."/>
            <person name="Salamov A."/>
            <person name="Henrissat B."/>
            <person name="Wiebenga A."/>
            <person name="De vries R.P."/>
            <person name="Grigoriev I.V."/>
            <person name="Mortensen U.H."/>
            <person name="Andersen M.R."/>
            <person name="Baker S.E."/>
        </authorList>
    </citation>
    <scope>NUCLEOTIDE SEQUENCE [LARGE SCALE GENOMIC DNA]</scope>
    <source>
        <strain evidence="2 3">CBS 101889</strain>
    </source>
</reference>
<dbReference type="GeneID" id="37195136"/>
<evidence type="ECO:0000313" key="3">
    <source>
        <dbReference type="Proteomes" id="UP000248961"/>
    </source>
</evidence>
<protein>
    <submittedName>
        <fullName evidence="2">Uncharacterized protein</fullName>
    </submittedName>
</protein>
<organism evidence="2 3">
    <name type="scientific">Aspergillus homomorphus (strain CBS 101889)</name>
    <dbReference type="NCBI Taxonomy" id="1450537"/>
    <lineage>
        <taxon>Eukaryota</taxon>
        <taxon>Fungi</taxon>
        <taxon>Dikarya</taxon>
        <taxon>Ascomycota</taxon>
        <taxon>Pezizomycotina</taxon>
        <taxon>Eurotiomycetes</taxon>
        <taxon>Eurotiomycetidae</taxon>
        <taxon>Eurotiales</taxon>
        <taxon>Aspergillaceae</taxon>
        <taxon>Aspergillus</taxon>
        <taxon>Aspergillus subgen. Circumdati</taxon>
    </lineage>
</organism>
<gene>
    <name evidence="2" type="ORF">BO97DRAFT_251325</name>
</gene>
<dbReference type="VEuPathDB" id="FungiDB:BO97DRAFT_251325"/>
<dbReference type="RefSeq" id="XP_025546584.1">
    <property type="nucleotide sequence ID" value="XM_025690847.1"/>
</dbReference>
<sequence length="103" mass="11882">MRGRGTKVEGRKKVNLDRSSRNSGKMPPGLALLAGRDSQPTRLACRRCYCRYIWVYVTYLDSFLADIGVFKTLNWSTYTSSSYVMLGFSLRFLQTSDCDYIYH</sequence>
<name>A0A395HI58_ASPHC</name>
<evidence type="ECO:0000313" key="2">
    <source>
        <dbReference type="EMBL" id="RAL07430.1"/>
    </source>
</evidence>
<dbReference type="EMBL" id="KZ824332">
    <property type="protein sequence ID" value="RAL07430.1"/>
    <property type="molecule type" value="Genomic_DNA"/>
</dbReference>
<proteinExistence type="predicted"/>
<evidence type="ECO:0000256" key="1">
    <source>
        <dbReference type="SAM" id="MobiDB-lite"/>
    </source>
</evidence>
<dbReference type="AlphaFoldDB" id="A0A395HI58"/>
<feature type="compositionally biased region" description="Basic and acidic residues" evidence="1">
    <location>
        <begin position="1"/>
        <end position="20"/>
    </location>
</feature>
<keyword evidence="3" id="KW-1185">Reference proteome</keyword>
<dbReference type="Proteomes" id="UP000248961">
    <property type="component" value="Unassembled WGS sequence"/>
</dbReference>
<feature type="region of interest" description="Disordered" evidence="1">
    <location>
        <begin position="1"/>
        <end position="30"/>
    </location>
</feature>